<dbReference type="AlphaFoldDB" id="A0A4V6I2U2"/>
<dbReference type="InterPro" id="IPR029069">
    <property type="entry name" value="HotDog_dom_sf"/>
</dbReference>
<name>A0A4V6I2U2_9HELI</name>
<dbReference type="OrthoDB" id="5323777at2"/>
<dbReference type="RefSeq" id="WP_034352090.1">
    <property type="nucleotide sequence ID" value="NZ_JRPR02000001.1"/>
</dbReference>
<dbReference type="CDD" id="cd03440">
    <property type="entry name" value="hot_dog"/>
    <property type="match status" value="1"/>
</dbReference>
<reference evidence="1 2" key="1">
    <citation type="journal article" date="2014" name="Genome Announc.">
        <title>Draft genome sequences of eight enterohepatic helicobacter species isolated from both laboratory and wild rodents.</title>
        <authorList>
            <person name="Sheh A."/>
            <person name="Shen Z."/>
            <person name="Fox J.G."/>
        </authorList>
    </citation>
    <scope>NUCLEOTIDE SEQUENCE [LARGE SCALE GENOMIC DNA]</scope>
    <source>
        <strain evidence="1 2">MIT 09-6949</strain>
    </source>
</reference>
<dbReference type="Proteomes" id="UP000029733">
    <property type="component" value="Unassembled WGS sequence"/>
</dbReference>
<accession>A0A4V6I2U2</accession>
<evidence type="ECO:0000313" key="1">
    <source>
        <dbReference type="EMBL" id="TLD97462.1"/>
    </source>
</evidence>
<protein>
    <submittedName>
        <fullName evidence="1">PaaI family thioesterase</fullName>
    </submittedName>
</protein>
<dbReference type="SUPFAM" id="SSF54637">
    <property type="entry name" value="Thioesterase/thiol ester dehydrase-isomerase"/>
    <property type="match status" value="1"/>
</dbReference>
<dbReference type="STRING" id="1677920.LS71_00285"/>
<gene>
    <name evidence="1" type="ORF">LS71_001545</name>
</gene>
<proteinExistence type="predicted"/>
<comment type="caution">
    <text evidence="1">The sequence shown here is derived from an EMBL/GenBank/DDBJ whole genome shotgun (WGS) entry which is preliminary data.</text>
</comment>
<evidence type="ECO:0000313" key="2">
    <source>
        <dbReference type="Proteomes" id="UP000029733"/>
    </source>
</evidence>
<dbReference type="EMBL" id="JRPR02000001">
    <property type="protein sequence ID" value="TLD97462.1"/>
    <property type="molecule type" value="Genomic_DNA"/>
</dbReference>
<keyword evidence="2" id="KW-1185">Reference proteome</keyword>
<organism evidence="1 2">
    <name type="scientific">Helicobacter jaachi</name>
    <dbReference type="NCBI Taxonomy" id="1677920"/>
    <lineage>
        <taxon>Bacteria</taxon>
        <taxon>Pseudomonadati</taxon>
        <taxon>Campylobacterota</taxon>
        <taxon>Epsilonproteobacteria</taxon>
        <taxon>Campylobacterales</taxon>
        <taxon>Helicobacteraceae</taxon>
        <taxon>Helicobacter</taxon>
    </lineage>
</organism>
<dbReference type="Gene3D" id="3.10.129.10">
    <property type="entry name" value="Hotdog Thioesterase"/>
    <property type="match status" value="1"/>
</dbReference>
<sequence>MPDDGLNEEVVNIPLENSDLEVCTSMPANIVGELVELYRHKAVVKFVPNERMIMDESKMIHAGFVFNSASYAAMAAINKKYSVLIASDVKFLAPIELGHEVIFKAEAIQSDTKKCEVKVEGYLLDIKIFDSIFHIAVFDKKIFKLRFKDDE</sequence>